<dbReference type="Proteomes" id="UP001562178">
    <property type="component" value="Unassembled WGS sequence"/>
</dbReference>
<comment type="cofactor">
    <cofactor evidence="1">
        <name>pyridoxal 5'-phosphate</name>
        <dbReference type="ChEBI" id="CHEBI:597326"/>
    </cofactor>
</comment>
<dbReference type="Gene3D" id="3.40.50.1100">
    <property type="match status" value="2"/>
</dbReference>
<comment type="similarity">
    <text evidence="2">Belongs to the serine/threonine dehydratase family.</text>
</comment>
<name>A0ABV4B3U7_9BURK</name>
<feature type="domain" description="Tryptophan synthase beta chain-like PALP" evidence="7">
    <location>
        <begin position="4"/>
        <end position="290"/>
    </location>
</feature>
<comment type="catalytic activity">
    <reaction evidence="6">
        <text>L-serine = pyruvate + NH4(+)</text>
        <dbReference type="Rhea" id="RHEA:19169"/>
        <dbReference type="ChEBI" id="CHEBI:15361"/>
        <dbReference type="ChEBI" id="CHEBI:28938"/>
        <dbReference type="ChEBI" id="CHEBI:33384"/>
        <dbReference type="EC" id="4.3.1.17"/>
    </reaction>
</comment>
<keyword evidence="9" id="KW-1185">Reference proteome</keyword>
<keyword evidence="5" id="KW-0456">Lyase</keyword>
<dbReference type="InterPro" id="IPR000634">
    <property type="entry name" value="Ser/Thr_deHydtase_PyrdxlP-BS"/>
</dbReference>
<reference evidence="8 9" key="1">
    <citation type="journal article" date="2016" name="Int. J. Syst. Evol. Microbiol.">
        <title>Description of Comamonas sediminis sp. nov., isolated from lagoon sediments.</title>
        <authorList>
            <person name="Subhash Y."/>
            <person name="Bang J.J."/>
            <person name="You T.H."/>
            <person name="Lee S.S."/>
        </authorList>
    </citation>
    <scope>NUCLEOTIDE SEQUENCE [LARGE SCALE GENOMIC DNA]</scope>
    <source>
        <strain evidence="8 9">JCM 31169</strain>
    </source>
</reference>
<dbReference type="SUPFAM" id="SSF53686">
    <property type="entry name" value="Tryptophan synthase beta subunit-like PLP-dependent enzymes"/>
    <property type="match status" value="1"/>
</dbReference>
<accession>A0ABV4B3U7</accession>
<organism evidence="8 9">
    <name type="scientific">Comamonas sediminis</name>
    <dbReference type="NCBI Taxonomy" id="1783360"/>
    <lineage>
        <taxon>Bacteria</taxon>
        <taxon>Pseudomonadati</taxon>
        <taxon>Pseudomonadota</taxon>
        <taxon>Betaproteobacteria</taxon>
        <taxon>Burkholderiales</taxon>
        <taxon>Comamonadaceae</taxon>
        <taxon>Comamonas</taxon>
    </lineage>
</organism>
<dbReference type="PANTHER" id="PTHR48078:SF2">
    <property type="entry name" value="CATABOLIC L-SERINE_THREONINE DEHYDRATASE"/>
    <property type="match status" value="1"/>
</dbReference>
<comment type="caution">
    <text evidence="8">The sequence shown here is derived from an EMBL/GenBank/DDBJ whole genome shotgun (WGS) entry which is preliminary data.</text>
</comment>
<dbReference type="InterPro" id="IPR001926">
    <property type="entry name" value="TrpB-like_PALP"/>
</dbReference>
<protein>
    <recommendedName>
        <fullName evidence="3">L-serine ammonia-lyase</fullName>
        <ecNumber evidence="3">4.3.1.17</ecNumber>
    </recommendedName>
</protein>
<dbReference type="PANTHER" id="PTHR48078">
    <property type="entry name" value="THREONINE DEHYDRATASE, MITOCHONDRIAL-RELATED"/>
    <property type="match status" value="1"/>
</dbReference>
<evidence type="ECO:0000259" key="7">
    <source>
        <dbReference type="Pfam" id="PF00291"/>
    </source>
</evidence>
<dbReference type="RefSeq" id="WP_239808649.1">
    <property type="nucleotide sequence ID" value="NZ_JBGBDC010000004.1"/>
</dbReference>
<evidence type="ECO:0000256" key="4">
    <source>
        <dbReference type="ARBA" id="ARBA00022898"/>
    </source>
</evidence>
<evidence type="ECO:0000256" key="3">
    <source>
        <dbReference type="ARBA" id="ARBA00012093"/>
    </source>
</evidence>
<evidence type="ECO:0000313" key="9">
    <source>
        <dbReference type="Proteomes" id="UP001562178"/>
    </source>
</evidence>
<keyword evidence="4" id="KW-0663">Pyridoxal phosphate</keyword>
<evidence type="ECO:0000256" key="6">
    <source>
        <dbReference type="ARBA" id="ARBA00049406"/>
    </source>
</evidence>
<dbReference type="InterPro" id="IPR050147">
    <property type="entry name" value="Ser/Thr_Dehydratase"/>
</dbReference>
<dbReference type="InterPro" id="IPR036052">
    <property type="entry name" value="TrpB-like_PALP_sf"/>
</dbReference>
<evidence type="ECO:0000256" key="5">
    <source>
        <dbReference type="ARBA" id="ARBA00023239"/>
    </source>
</evidence>
<gene>
    <name evidence="8" type="ORF">AB7A72_11030</name>
</gene>
<dbReference type="EC" id="4.3.1.17" evidence="3"/>
<dbReference type="EMBL" id="JBGBDC010000004">
    <property type="protein sequence ID" value="MEY2251536.1"/>
    <property type="molecule type" value="Genomic_DNA"/>
</dbReference>
<dbReference type="PROSITE" id="PS00165">
    <property type="entry name" value="DEHYDRATASE_SER_THR"/>
    <property type="match status" value="1"/>
</dbReference>
<dbReference type="Pfam" id="PF00291">
    <property type="entry name" value="PALP"/>
    <property type="match status" value="1"/>
</dbReference>
<sequence>MPLHIETPLVRSQPLSLLSAKDVWLKLDALQPSGSFKLRGVGALCEAHVRQGKKRFISSSGGNAGIAVAYSGRQLGIPVTVYVPETTTARAKQLIEQEGAAVVVHGASWQEANTLALAQLDDDTAFVHPFDNETMWQGHATMVDEAVRAGVEFDCVVLSVGGGGLLSGVVAGLDRNGLSKMPVVAIETAGADSLSQSVQHSARIELPAITSIATSLGAKQVCENAFNLTRTHDIRTHVVTDLEALDACERFLFDHRILVEPACGASLAPLYSAQPPALDGLKAPLVIVCGGATATVEQLRLWRQQLGAAA</sequence>
<proteinExistence type="inferred from homology"/>
<evidence type="ECO:0000256" key="2">
    <source>
        <dbReference type="ARBA" id="ARBA00010869"/>
    </source>
</evidence>
<evidence type="ECO:0000313" key="8">
    <source>
        <dbReference type="EMBL" id="MEY2251536.1"/>
    </source>
</evidence>
<evidence type="ECO:0000256" key="1">
    <source>
        <dbReference type="ARBA" id="ARBA00001933"/>
    </source>
</evidence>